<accession>A0A4Y2J1K1</accession>
<dbReference type="AlphaFoldDB" id="A0A4Y2J1K1"/>
<reference evidence="1 2" key="1">
    <citation type="journal article" date="2019" name="Sci. Rep.">
        <title>Orb-weaving spider Araneus ventricosus genome elucidates the spidroin gene catalogue.</title>
        <authorList>
            <person name="Kono N."/>
            <person name="Nakamura H."/>
            <person name="Ohtoshi R."/>
            <person name="Moran D.A.P."/>
            <person name="Shinohara A."/>
            <person name="Yoshida Y."/>
            <person name="Fujiwara M."/>
            <person name="Mori M."/>
            <person name="Tomita M."/>
            <person name="Arakawa K."/>
        </authorList>
    </citation>
    <scope>NUCLEOTIDE SEQUENCE [LARGE SCALE GENOMIC DNA]</scope>
</reference>
<evidence type="ECO:0000313" key="2">
    <source>
        <dbReference type="Proteomes" id="UP000499080"/>
    </source>
</evidence>
<dbReference type="EMBL" id="BGPR01003125">
    <property type="protein sequence ID" value="GBM84017.1"/>
    <property type="molecule type" value="Genomic_DNA"/>
</dbReference>
<dbReference type="Proteomes" id="UP000499080">
    <property type="component" value="Unassembled WGS sequence"/>
</dbReference>
<organism evidence="1 2">
    <name type="scientific">Araneus ventricosus</name>
    <name type="common">Orbweaver spider</name>
    <name type="synonym">Epeira ventricosa</name>
    <dbReference type="NCBI Taxonomy" id="182803"/>
    <lineage>
        <taxon>Eukaryota</taxon>
        <taxon>Metazoa</taxon>
        <taxon>Ecdysozoa</taxon>
        <taxon>Arthropoda</taxon>
        <taxon>Chelicerata</taxon>
        <taxon>Arachnida</taxon>
        <taxon>Araneae</taxon>
        <taxon>Araneomorphae</taxon>
        <taxon>Entelegynae</taxon>
        <taxon>Araneoidea</taxon>
        <taxon>Araneidae</taxon>
        <taxon>Araneus</taxon>
    </lineage>
</organism>
<protein>
    <submittedName>
        <fullName evidence="1">Uncharacterized protein</fullName>
    </submittedName>
</protein>
<proteinExistence type="predicted"/>
<keyword evidence="2" id="KW-1185">Reference proteome</keyword>
<evidence type="ECO:0000313" key="1">
    <source>
        <dbReference type="EMBL" id="GBM84017.1"/>
    </source>
</evidence>
<sequence>MDELLRDGPMRYVDVFWYGPEEVQYHHLAAVRFLHSSVLDDCGESSPDKDCVMAWTDAPTCSEMVWTPRKPGHVAFFGINDKYVVGVMQTVWFRHQLRKYWHMNVVDIFEKIHVKKVYCFGNHIKYLWAARNRMKVYLDDTRRQDMRYSRFFCKDKGCAIKTFLYARRKWKVFQYDPEH</sequence>
<gene>
    <name evidence="1" type="ORF">AVEN_110147_1</name>
</gene>
<comment type="caution">
    <text evidence="1">The sequence shown here is derived from an EMBL/GenBank/DDBJ whole genome shotgun (WGS) entry which is preliminary data.</text>
</comment>
<name>A0A4Y2J1K1_ARAVE</name>